<protein>
    <submittedName>
        <fullName evidence="4">26S proteasome regulatory subunit N4</fullName>
    </submittedName>
</protein>
<feature type="compositionally biased region" description="Polar residues" evidence="2">
    <location>
        <begin position="707"/>
        <end position="718"/>
    </location>
</feature>
<evidence type="ECO:0000259" key="3">
    <source>
        <dbReference type="PROSITE" id="PS50157"/>
    </source>
</evidence>
<feature type="compositionally biased region" description="Low complexity" evidence="2">
    <location>
        <begin position="15"/>
        <end position="37"/>
    </location>
</feature>
<comment type="caution">
    <text evidence="4">The sequence shown here is derived from an EMBL/GenBank/DDBJ whole genome shotgun (WGS) entry which is preliminary data.</text>
</comment>
<dbReference type="GO" id="GO:0006357">
    <property type="term" value="P:regulation of transcription by RNA polymerase II"/>
    <property type="evidence" value="ECO:0007669"/>
    <property type="project" value="TreeGrafter"/>
</dbReference>
<dbReference type="GO" id="GO:0005634">
    <property type="term" value="C:nucleus"/>
    <property type="evidence" value="ECO:0007669"/>
    <property type="project" value="TreeGrafter"/>
</dbReference>
<keyword evidence="1" id="KW-0862">Zinc</keyword>
<dbReference type="STRING" id="2060905.A0A2B7X4L3"/>
<feature type="compositionally biased region" description="Low complexity" evidence="2">
    <location>
        <begin position="299"/>
        <end position="309"/>
    </location>
</feature>
<evidence type="ECO:0000313" key="5">
    <source>
        <dbReference type="Proteomes" id="UP000224080"/>
    </source>
</evidence>
<dbReference type="PROSITE" id="PS00028">
    <property type="entry name" value="ZINC_FINGER_C2H2_1"/>
    <property type="match status" value="1"/>
</dbReference>
<keyword evidence="1" id="KW-0479">Metal-binding</keyword>
<keyword evidence="1" id="KW-0863">Zinc-finger</keyword>
<dbReference type="PANTHER" id="PTHR46179:SF19">
    <property type="entry name" value="C2H2 FINGER DOMAIN TRANSCRIPTION FACTOR (EUROFUNG)-RELATED"/>
    <property type="match status" value="1"/>
</dbReference>
<keyword evidence="5" id="KW-1185">Reference proteome</keyword>
<name>A0A2B7X4L3_9EURO</name>
<dbReference type="AlphaFoldDB" id="A0A2B7X4L3"/>
<dbReference type="OrthoDB" id="7295497at2759"/>
<dbReference type="InterPro" id="IPR013087">
    <property type="entry name" value="Znf_C2H2_type"/>
</dbReference>
<feature type="region of interest" description="Disordered" evidence="2">
    <location>
        <begin position="241"/>
        <end position="286"/>
    </location>
</feature>
<feature type="region of interest" description="Disordered" evidence="2">
    <location>
        <begin position="684"/>
        <end position="734"/>
    </location>
</feature>
<dbReference type="Proteomes" id="UP000224080">
    <property type="component" value="Unassembled WGS sequence"/>
</dbReference>
<feature type="domain" description="C2H2-type" evidence="3">
    <location>
        <begin position="667"/>
        <end position="697"/>
    </location>
</feature>
<dbReference type="PANTHER" id="PTHR46179">
    <property type="entry name" value="ZINC FINGER PROTEIN"/>
    <property type="match status" value="1"/>
</dbReference>
<dbReference type="SMART" id="SM00355">
    <property type="entry name" value="ZnF_C2H2"/>
    <property type="match status" value="3"/>
</dbReference>
<feature type="compositionally biased region" description="Low complexity" evidence="2">
    <location>
        <begin position="106"/>
        <end position="132"/>
    </location>
</feature>
<feature type="domain" description="C2H2-type" evidence="3">
    <location>
        <begin position="721"/>
        <end position="757"/>
    </location>
</feature>
<feature type="compositionally biased region" description="Polar residues" evidence="2">
    <location>
        <begin position="263"/>
        <end position="286"/>
    </location>
</feature>
<dbReference type="InterPro" id="IPR051061">
    <property type="entry name" value="Zinc_finger_trans_reg"/>
</dbReference>
<dbReference type="GO" id="GO:0008270">
    <property type="term" value="F:zinc ion binding"/>
    <property type="evidence" value="ECO:0007669"/>
    <property type="project" value="UniProtKB-KW"/>
</dbReference>
<dbReference type="Gene3D" id="3.30.160.60">
    <property type="entry name" value="Classic Zinc Finger"/>
    <property type="match status" value="1"/>
</dbReference>
<proteinExistence type="predicted"/>
<accession>A0A2B7X4L3</accession>
<feature type="compositionally biased region" description="Low complexity" evidence="2">
    <location>
        <begin position="446"/>
        <end position="456"/>
    </location>
</feature>
<feature type="region of interest" description="Disordered" evidence="2">
    <location>
        <begin position="100"/>
        <end position="132"/>
    </location>
</feature>
<dbReference type="GO" id="GO:0000502">
    <property type="term" value="C:proteasome complex"/>
    <property type="evidence" value="ECO:0007669"/>
    <property type="project" value="UniProtKB-KW"/>
</dbReference>
<feature type="region of interest" description="Disordered" evidence="2">
    <location>
        <begin position="588"/>
        <end position="664"/>
    </location>
</feature>
<organism evidence="4 5">
    <name type="scientific">Blastomyces parvus</name>
    <dbReference type="NCBI Taxonomy" id="2060905"/>
    <lineage>
        <taxon>Eukaryota</taxon>
        <taxon>Fungi</taxon>
        <taxon>Dikarya</taxon>
        <taxon>Ascomycota</taxon>
        <taxon>Pezizomycotina</taxon>
        <taxon>Eurotiomycetes</taxon>
        <taxon>Eurotiomycetidae</taxon>
        <taxon>Onygenales</taxon>
        <taxon>Ajellomycetaceae</taxon>
        <taxon>Blastomyces</taxon>
    </lineage>
</organism>
<sequence>MLAHYSVPTPPHLQPYPQSQSPLFPQQPQPQQQQQHLQLHESSHPSASNLHNDGDCIAQYESIRHRLPTPSASQDSFALLSQDQQLQQLEQAQQLPYFCATPLTPAPSQSQSQPPSFTSSSPPPGSAAASPTYSSAAFSAQNSPSANFCSSFYQDAGVVSMPESTFSSPAGLSHTPPVRIIHNSTPPFGDSVYDPDNLSSMLLHNSLPLDSNAWNNIVAPVKYEPSRSAQRTRQRAFYNQYQHHRAASDSSALPNTVSPPNPAVSSYPTSSFTCTDQSPRDYQQSEGVDLAMRRAILEQQQQQQQQQQQTAEDDKSFSLSVPPSVSTLSHNSPVTPHAAYSEDFEDGSKPMSNGEGTYPDVDKWMDDYLRFDDRVDFSDQSTAPMGVPKLTRTISDVYQDELYNPNASITPKQSIPTSTQNAKMYSPYHRNIITDRIQAAHQGHISEQSQSRSASAARHRSPWRDNSPFLHDQAGFNDAQMSQSQPFSNQLSLAAQQQTNMLMGPEQPEPKTISPKDALLDYNESADDANMSLFPSQPEPQQYRMPAMDTSTTFQIPHMEQFANQYEQHKNNMAQQFGYIQQQIPLQLSGQQQQQAHRVQTSQGQRENNNLVHHTPEFPRQLPSMESTSSDTNTSASNRSPLGPAPTSNPTKPAKRPEDTSSDGGTYSCTYHGCILRFETPAKLQKHKREAHRQTTPGSHAMARDSSAGSLAMRNSQAGPHRCERINPSTGKPCNSVFSRPYDLTRHEDTIHNARKQKVRCHLCTEEKTFSRNDALTRHMRVVHPEVDWPGKQKRKARD</sequence>
<evidence type="ECO:0000256" key="1">
    <source>
        <dbReference type="PROSITE-ProRule" id="PRU00042"/>
    </source>
</evidence>
<evidence type="ECO:0000313" key="4">
    <source>
        <dbReference type="EMBL" id="PGH03721.1"/>
    </source>
</evidence>
<feature type="compositionally biased region" description="Low complexity" evidence="2">
    <location>
        <begin position="627"/>
        <end position="640"/>
    </location>
</feature>
<dbReference type="EMBL" id="PDNC01000045">
    <property type="protein sequence ID" value="PGH03721.1"/>
    <property type="molecule type" value="Genomic_DNA"/>
</dbReference>
<evidence type="ECO:0000256" key="2">
    <source>
        <dbReference type="SAM" id="MobiDB-lite"/>
    </source>
</evidence>
<dbReference type="PROSITE" id="PS50157">
    <property type="entry name" value="ZINC_FINGER_C2H2_2"/>
    <property type="match status" value="2"/>
</dbReference>
<feature type="compositionally biased region" description="Polar residues" evidence="2">
    <location>
        <begin position="596"/>
        <end position="612"/>
    </location>
</feature>
<feature type="compositionally biased region" description="Low complexity" evidence="2">
    <location>
        <begin position="317"/>
        <end position="329"/>
    </location>
</feature>
<feature type="region of interest" description="Disordered" evidence="2">
    <location>
        <begin position="298"/>
        <end position="358"/>
    </location>
</feature>
<feature type="region of interest" description="Disordered" evidence="2">
    <location>
        <begin position="1"/>
        <end position="75"/>
    </location>
</feature>
<gene>
    <name evidence="4" type="ORF">GX51_03865</name>
</gene>
<keyword evidence="4" id="KW-0647">Proteasome</keyword>
<feature type="region of interest" description="Disordered" evidence="2">
    <location>
        <begin position="441"/>
        <end position="474"/>
    </location>
</feature>
<reference evidence="4 5" key="1">
    <citation type="submission" date="2017-10" db="EMBL/GenBank/DDBJ databases">
        <title>Comparative genomics in systemic dimorphic fungi from Ajellomycetaceae.</title>
        <authorList>
            <person name="Munoz J.F."/>
            <person name="Mcewen J.G."/>
            <person name="Clay O.K."/>
            <person name="Cuomo C.A."/>
        </authorList>
    </citation>
    <scope>NUCLEOTIDE SEQUENCE [LARGE SCALE GENOMIC DNA]</scope>
    <source>
        <strain evidence="4 5">UAMH130</strain>
    </source>
</reference>